<dbReference type="Proteomes" id="UP000694845">
    <property type="component" value="Unplaced"/>
</dbReference>
<evidence type="ECO:0000256" key="8">
    <source>
        <dbReference type="RuleBase" id="RU000682"/>
    </source>
</evidence>
<dbReference type="Pfam" id="PF00046">
    <property type="entry name" value="Homeodomain"/>
    <property type="match status" value="1"/>
</dbReference>
<evidence type="ECO:0000256" key="3">
    <source>
        <dbReference type="ARBA" id="ARBA00022473"/>
    </source>
</evidence>
<dbReference type="OMA" id="KHEFQQS"/>
<keyword evidence="4 7" id="KW-0238">DNA-binding</keyword>
<keyword evidence="3" id="KW-0217">Developmental protein</keyword>
<keyword evidence="11" id="KW-1185">Reference proteome</keyword>
<comment type="subcellular location">
    <subcellularLocation>
        <location evidence="1 7 8">Nucleus</location>
    </subcellularLocation>
</comment>
<dbReference type="InterPro" id="IPR050720">
    <property type="entry name" value="Engrailed_Homeobox_TFs"/>
</dbReference>
<gene>
    <name evidence="12" type="primary">LOC110975037</name>
</gene>
<feature type="DNA-binding region" description="Homeobox" evidence="7">
    <location>
        <begin position="137"/>
        <end position="196"/>
    </location>
</feature>
<sequence>MIGAAMSKDSEAEKRASSADDDSGHESASDLSIRTKFTNFFIDNILRPDFGRCTYEEEEEGEEDGGKRDDNNEIKQTKTTGKVRKGEVVNEKGLKQDQWPAWVYCTRYSDRPSSGPRTRKIKARTSIADGAASRRDEKRPRTAFSAQQLQRLKHEFQQSNYLTEERRRGLAAELRLNESQIKIWFQNKRAKIKKANGMRNSLALQLMKQGLYNHSTVAVVAVESEDKSKSTMEKATSLSTS</sequence>
<dbReference type="KEGG" id="aplc:110975037"/>
<dbReference type="InterPro" id="IPR001356">
    <property type="entry name" value="HD"/>
</dbReference>
<name>A0A8B7XPS7_ACAPL</name>
<feature type="region of interest" description="Disordered" evidence="9">
    <location>
        <begin position="1"/>
        <end position="30"/>
    </location>
</feature>
<dbReference type="PANTHER" id="PTHR24341">
    <property type="entry name" value="HOMEOBOX PROTEIN ENGRAILED"/>
    <property type="match status" value="1"/>
</dbReference>
<evidence type="ECO:0000256" key="5">
    <source>
        <dbReference type="ARBA" id="ARBA00023155"/>
    </source>
</evidence>
<dbReference type="InterPro" id="IPR017970">
    <property type="entry name" value="Homeobox_CS"/>
</dbReference>
<accession>A0A8B7XPS7</accession>
<dbReference type="InterPro" id="IPR009057">
    <property type="entry name" value="Homeodomain-like_sf"/>
</dbReference>
<feature type="domain" description="Homeobox" evidence="10">
    <location>
        <begin position="135"/>
        <end position="195"/>
    </location>
</feature>
<proteinExistence type="inferred from homology"/>
<evidence type="ECO:0000256" key="9">
    <source>
        <dbReference type="SAM" id="MobiDB-lite"/>
    </source>
</evidence>
<dbReference type="PRINTS" id="PR00024">
    <property type="entry name" value="HOMEOBOX"/>
</dbReference>
<keyword evidence="5 7" id="KW-0371">Homeobox</keyword>
<dbReference type="PROSITE" id="PS00027">
    <property type="entry name" value="HOMEOBOX_1"/>
    <property type="match status" value="1"/>
</dbReference>
<evidence type="ECO:0000313" key="11">
    <source>
        <dbReference type="Proteomes" id="UP000694845"/>
    </source>
</evidence>
<dbReference type="Gene3D" id="1.10.10.60">
    <property type="entry name" value="Homeodomain-like"/>
    <property type="match status" value="1"/>
</dbReference>
<organism evidence="11 12">
    <name type="scientific">Acanthaster planci</name>
    <name type="common">Crown-of-thorns starfish</name>
    <dbReference type="NCBI Taxonomy" id="133434"/>
    <lineage>
        <taxon>Eukaryota</taxon>
        <taxon>Metazoa</taxon>
        <taxon>Echinodermata</taxon>
        <taxon>Eleutherozoa</taxon>
        <taxon>Asterozoa</taxon>
        <taxon>Asteroidea</taxon>
        <taxon>Valvatacea</taxon>
        <taxon>Valvatida</taxon>
        <taxon>Acanthasteridae</taxon>
        <taxon>Acanthaster</taxon>
    </lineage>
</organism>
<feature type="compositionally biased region" description="Basic and acidic residues" evidence="9">
    <location>
        <begin position="64"/>
        <end position="76"/>
    </location>
</feature>
<dbReference type="PRINTS" id="PR00026">
    <property type="entry name" value="ENGRAILED"/>
</dbReference>
<dbReference type="GO" id="GO:0005634">
    <property type="term" value="C:nucleus"/>
    <property type="evidence" value="ECO:0007669"/>
    <property type="project" value="UniProtKB-SubCell"/>
</dbReference>
<dbReference type="GO" id="GO:0000978">
    <property type="term" value="F:RNA polymerase II cis-regulatory region sequence-specific DNA binding"/>
    <property type="evidence" value="ECO:0007669"/>
    <property type="project" value="TreeGrafter"/>
</dbReference>
<dbReference type="GO" id="GO:0009653">
    <property type="term" value="P:anatomical structure morphogenesis"/>
    <property type="evidence" value="ECO:0007669"/>
    <property type="project" value="UniProtKB-ARBA"/>
</dbReference>
<dbReference type="PANTHER" id="PTHR24341:SF6">
    <property type="entry name" value="HOMEOBOX PROTEIN INVECTED"/>
    <property type="match status" value="1"/>
</dbReference>
<feature type="region of interest" description="Disordered" evidence="9">
    <location>
        <begin position="111"/>
        <end position="141"/>
    </location>
</feature>
<dbReference type="InterPro" id="IPR000747">
    <property type="entry name" value="HD_engrailed"/>
</dbReference>
<reference evidence="12" key="1">
    <citation type="submission" date="2025-08" db="UniProtKB">
        <authorList>
            <consortium name="RefSeq"/>
        </authorList>
    </citation>
    <scope>IDENTIFICATION</scope>
</reference>
<feature type="compositionally biased region" description="Basic and acidic residues" evidence="9">
    <location>
        <begin position="8"/>
        <end position="28"/>
    </location>
</feature>
<dbReference type="GeneID" id="110975037"/>
<dbReference type="SMART" id="SM00389">
    <property type="entry name" value="HOX"/>
    <property type="match status" value="1"/>
</dbReference>
<evidence type="ECO:0000256" key="1">
    <source>
        <dbReference type="ARBA" id="ARBA00004123"/>
    </source>
</evidence>
<dbReference type="AlphaFoldDB" id="A0A8B7XPS7"/>
<evidence type="ECO:0000256" key="2">
    <source>
        <dbReference type="ARBA" id="ARBA00010896"/>
    </source>
</evidence>
<dbReference type="GO" id="GO:0030182">
    <property type="term" value="P:neuron differentiation"/>
    <property type="evidence" value="ECO:0007669"/>
    <property type="project" value="TreeGrafter"/>
</dbReference>
<evidence type="ECO:0000256" key="7">
    <source>
        <dbReference type="PROSITE-ProRule" id="PRU00108"/>
    </source>
</evidence>
<keyword evidence="6 7" id="KW-0539">Nucleus</keyword>
<dbReference type="Pfam" id="PF10525">
    <property type="entry name" value="Engrail_1_C_sig"/>
    <property type="match status" value="1"/>
</dbReference>
<dbReference type="OrthoDB" id="6159439at2759"/>
<evidence type="ECO:0000256" key="4">
    <source>
        <dbReference type="ARBA" id="ARBA00023125"/>
    </source>
</evidence>
<evidence type="ECO:0000256" key="6">
    <source>
        <dbReference type="ARBA" id="ARBA00023242"/>
    </source>
</evidence>
<feature type="region of interest" description="Disordered" evidence="9">
    <location>
        <begin position="56"/>
        <end position="86"/>
    </location>
</feature>
<dbReference type="SUPFAM" id="SSF46689">
    <property type="entry name" value="Homeodomain-like"/>
    <property type="match status" value="1"/>
</dbReference>
<dbReference type="InterPro" id="IPR019549">
    <property type="entry name" value="Homeobox-engrailed_C-terminal"/>
</dbReference>
<dbReference type="InterPro" id="IPR020479">
    <property type="entry name" value="HD_metazoa"/>
</dbReference>
<evidence type="ECO:0000313" key="12">
    <source>
        <dbReference type="RefSeq" id="XP_022082823.1"/>
    </source>
</evidence>
<dbReference type="PROSITE" id="PS50071">
    <property type="entry name" value="HOMEOBOX_2"/>
    <property type="match status" value="1"/>
</dbReference>
<comment type="similarity">
    <text evidence="2">Belongs to the engrailed homeobox family.</text>
</comment>
<dbReference type="CDD" id="cd00086">
    <property type="entry name" value="homeodomain"/>
    <property type="match status" value="1"/>
</dbReference>
<evidence type="ECO:0000259" key="10">
    <source>
        <dbReference type="PROSITE" id="PS50071"/>
    </source>
</evidence>
<dbReference type="RefSeq" id="XP_022082823.1">
    <property type="nucleotide sequence ID" value="XM_022227131.1"/>
</dbReference>
<dbReference type="FunFam" id="1.10.10.60:FF:000189">
    <property type="entry name" value="Homeobox protein engrailed-like"/>
    <property type="match status" value="1"/>
</dbReference>
<dbReference type="GO" id="GO:0000981">
    <property type="term" value="F:DNA-binding transcription factor activity, RNA polymerase II-specific"/>
    <property type="evidence" value="ECO:0007669"/>
    <property type="project" value="InterPro"/>
</dbReference>
<protein>
    <submittedName>
        <fullName evidence="12">Homeobox protein engrailed-1-B-like</fullName>
    </submittedName>
</protein>